<dbReference type="AlphaFoldDB" id="A0A839NEC9"/>
<keyword evidence="2" id="KW-0238">DNA-binding</keyword>
<name>A0A839NEC9_9MICO</name>
<protein>
    <submittedName>
        <fullName evidence="2">DNA-binding MarR family transcriptional regulator</fullName>
    </submittedName>
</protein>
<comment type="caution">
    <text evidence="2">The sequence shown here is derived from an EMBL/GenBank/DDBJ whole genome shotgun (WGS) entry which is preliminary data.</text>
</comment>
<dbReference type="RefSeq" id="WP_183323096.1">
    <property type="nucleotide sequence ID" value="NZ_JACHVQ010000006.1"/>
</dbReference>
<dbReference type="SMART" id="SM00347">
    <property type="entry name" value="HTH_MARR"/>
    <property type="match status" value="1"/>
</dbReference>
<dbReference type="GO" id="GO:0003700">
    <property type="term" value="F:DNA-binding transcription factor activity"/>
    <property type="evidence" value="ECO:0007669"/>
    <property type="project" value="InterPro"/>
</dbReference>
<evidence type="ECO:0000313" key="3">
    <source>
        <dbReference type="Proteomes" id="UP000559182"/>
    </source>
</evidence>
<dbReference type="Gene3D" id="1.10.10.10">
    <property type="entry name" value="Winged helix-like DNA-binding domain superfamily/Winged helix DNA-binding domain"/>
    <property type="match status" value="1"/>
</dbReference>
<dbReference type="InterPro" id="IPR036388">
    <property type="entry name" value="WH-like_DNA-bd_sf"/>
</dbReference>
<dbReference type="InterPro" id="IPR036390">
    <property type="entry name" value="WH_DNA-bd_sf"/>
</dbReference>
<evidence type="ECO:0000259" key="1">
    <source>
        <dbReference type="PROSITE" id="PS50995"/>
    </source>
</evidence>
<dbReference type="GO" id="GO:0006950">
    <property type="term" value="P:response to stress"/>
    <property type="evidence" value="ECO:0007669"/>
    <property type="project" value="TreeGrafter"/>
</dbReference>
<gene>
    <name evidence="2" type="ORF">FHU39_004719</name>
</gene>
<accession>A0A839NEC9</accession>
<proteinExistence type="predicted"/>
<dbReference type="EMBL" id="JACHVQ010000006">
    <property type="protein sequence ID" value="MBB2894673.1"/>
    <property type="molecule type" value="Genomic_DNA"/>
</dbReference>
<dbReference type="PROSITE" id="PS50995">
    <property type="entry name" value="HTH_MARR_2"/>
    <property type="match status" value="1"/>
</dbReference>
<dbReference type="PANTHER" id="PTHR33164">
    <property type="entry name" value="TRANSCRIPTIONAL REGULATOR, MARR FAMILY"/>
    <property type="match status" value="1"/>
</dbReference>
<dbReference type="Pfam" id="PF12802">
    <property type="entry name" value="MarR_2"/>
    <property type="match status" value="1"/>
</dbReference>
<organism evidence="2 3">
    <name type="scientific">Flexivirga oryzae</name>
    <dbReference type="NCBI Taxonomy" id="1794944"/>
    <lineage>
        <taxon>Bacteria</taxon>
        <taxon>Bacillati</taxon>
        <taxon>Actinomycetota</taxon>
        <taxon>Actinomycetes</taxon>
        <taxon>Micrococcales</taxon>
        <taxon>Dermacoccaceae</taxon>
        <taxon>Flexivirga</taxon>
    </lineage>
</organism>
<dbReference type="Proteomes" id="UP000559182">
    <property type="component" value="Unassembled WGS sequence"/>
</dbReference>
<dbReference type="PANTHER" id="PTHR33164:SF99">
    <property type="entry name" value="MARR FAMILY REGULATORY PROTEIN"/>
    <property type="match status" value="1"/>
</dbReference>
<dbReference type="InterPro" id="IPR039422">
    <property type="entry name" value="MarR/SlyA-like"/>
</dbReference>
<evidence type="ECO:0000313" key="2">
    <source>
        <dbReference type="EMBL" id="MBB2894673.1"/>
    </source>
</evidence>
<keyword evidence="3" id="KW-1185">Reference proteome</keyword>
<feature type="domain" description="HTH marR-type" evidence="1">
    <location>
        <begin position="6"/>
        <end position="139"/>
    </location>
</feature>
<dbReference type="InterPro" id="IPR000835">
    <property type="entry name" value="HTH_MarR-typ"/>
</dbReference>
<reference evidence="2 3" key="1">
    <citation type="submission" date="2020-08" db="EMBL/GenBank/DDBJ databases">
        <title>Sequencing the genomes of 1000 actinobacteria strains.</title>
        <authorList>
            <person name="Klenk H.-P."/>
        </authorList>
    </citation>
    <scope>NUCLEOTIDE SEQUENCE [LARGE SCALE GENOMIC DNA]</scope>
    <source>
        <strain evidence="2 3">DSM 105369</strain>
    </source>
</reference>
<dbReference type="GO" id="GO:0003677">
    <property type="term" value="F:DNA binding"/>
    <property type="evidence" value="ECO:0007669"/>
    <property type="project" value="UniProtKB-KW"/>
</dbReference>
<dbReference type="SUPFAM" id="SSF46785">
    <property type="entry name" value="Winged helix' DNA-binding domain"/>
    <property type="match status" value="1"/>
</dbReference>
<sequence>MTTAAHPRLDNLLAALTLNLAEDTTAAMERSGGLTGRAIQALLALEEFLGGCHVGKLAEVLDLTHSGAVRLVSQLEDAGYAERRPGADRRRVEVVLTARGRRQAAGARRAQLAVIRQATDGLDAAEAATLERLLARLVESRVGERFARRAEGDSPAWWCRTCDFASCGRGDGRCPAQTTAARLAGS</sequence>